<keyword evidence="2" id="KW-0812">Transmembrane</keyword>
<feature type="region of interest" description="Disordered" evidence="1">
    <location>
        <begin position="59"/>
        <end position="124"/>
    </location>
</feature>
<dbReference type="PATRIC" id="fig|698759.3.peg.2226"/>
<reference evidence="3 4" key="1">
    <citation type="submission" date="2012-11" db="EMBL/GenBank/DDBJ databases">
        <authorList>
            <person name="Huguet-Tapia J.C."/>
            <person name="Durkin A.S."/>
            <person name="Pettis G.S."/>
            <person name="Badger J.H."/>
        </authorList>
    </citation>
    <scope>NUCLEOTIDE SEQUENCE [LARGE SCALE GENOMIC DNA]</scope>
    <source>
        <strain evidence="3 4">91-03</strain>
    </source>
</reference>
<evidence type="ECO:0000313" key="3">
    <source>
        <dbReference type="EMBL" id="EKX67210.1"/>
    </source>
</evidence>
<accession>L1L3C8</accession>
<dbReference type="EMBL" id="AEJC01000164">
    <property type="protein sequence ID" value="EKX67210.1"/>
    <property type="molecule type" value="Genomic_DNA"/>
</dbReference>
<dbReference type="Proteomes" id="UP000010411">
    <property type="component" value="Unassembled WGS sequence"/>
</dbReference>
<feature type="transmembrane region" description="Helical" evidence="2">
    <location>
        <begin position="36"/>
        <end position="58"/>
    </location>
</feature>
<sequence>MSLHDEGHTVAGWTGSFIGTVGSLAAGLGICGWGPGIPLGLAIMVAALLVTWVLHLAGWGKPPGPRPRDQWRMRDRDRSARGGHPGCLGCRLAGRRGTKAPATTLPEPVVTAAPPTVSTADSSS</sequence>
<evidence type="ECO:0000256" key="1">
    <source>
        <dbReference type="SAM" id="MobiDB-lite"/>
    </source>
</evidence>
<keyword evidence="2" id="KW-1133">Transmembrane helix</keyword>
<gene>
    <name evidence="3" type="ORF">STRIP9103_01058</name>
</gene>
<evidence type="ECO:0000313" key="4">
    <source>
        <dbReference type="Proteomes" id="UP000010411"/>
    </source>
</evidence>
<dbReference type="NCBIfam" id="NF041681">
    <property type="entry name" value="HGxxPAAW"/>
    <property type="match status" value="1"/>
</dbReference>
<keyword evidence="2" id="KW-0472">Membrane</keyword>
<proteinExistence type="predicted"/>
<dbReference type="AlphaFoldDB" id="L1L3C8"/>
<dbReference type="RefSeq" id="WP_009307617.1">
    <property type="nucleotide sequence ID" value="NZ_AEJC01000164.1"/>
</dbReference>
<feature type="transmembrane region" description="Helical" evidence="2">
    <location>
        <begin position="12"/>
        <end position="30"/>
    </location>
</feature>
<organism evidence="3 4">
    <name type="scientific">Streptomyces ipomoeae 91-03</name>
    <dbReference type="NCBI Taxonomy" id="698759"/>
    <lineage>
        <taxon>Bacteria</taxon>
        <taxon>Bacillati</taxon>
        <taxon>Actinomycetota</taxon>
        <taxon>Actinomycetes</taxon>
        <taxon>Kitasatosporales</taxon>
        <taxon>Streptomycetaceae</taxon>
        <taxon>Streptomyces</taxon>
    </lineage>
</organism>
<dbReference type="GeneID" id="301703101"/>
<name>L1L3C8_9ACTN</name>
<feature type="compositionally biased region" description="Basic and acidic residues" evidence="1">
    <location>
        <begin position="66"/>
        <end position="80"/>
    </location>
</feature>
<feature type="compositionally biased region" description="Low complexity" evidence="1">
    <location>
        <begin position="100"/>
        <end position="124"/>
    </location>
</feature>
<evidence type="ECO:0000256" key="2">
    <source>
        <dbReference type="SAM" id="Phobius"/>
    </source>
</evidence>
<comment type="caution">
    <text evidence="3">The sequence shown here is derived from an EMBL/GenBank/DDBJ whole genome shotgun (WGS) entry which is preliminary data.</text>
</comment>
<keyword evidence="4" id="KW-1185">Reference proteome</keyword>
<protein>
    <submittedName>
        <fullName evidence="3">Uncharacterized protein</fullName>
    </submittedName>
</protein>